<dbReference type="Pfam" id="PF19821">
    <property type="entry name" value="Phage_capsid_2"/>
    <property type="match status" value="1"/>
</dbReference>
<dbReference type="Proteomes" id="UP000431744">
    <property type="component" value="Unassembled WGS sequence"/>
</dbReference>
<gene>
    <name evidence="1" type="ORF">F8O04_12100</name>
</gene>
<protein>
    <recommendedName>
        <fullName evidence="3">Major capsid protein</fullName>
    </recommendedName>
</protein>
<dbReference type="AlphaFoldDB" id="A0A6H9WCK5"/>
<dbReference type="OrthoDB" id="3987726at2"/>
<comment type="caution">
    <text evidence="1">The sequence shown here is derived from an EMBL/GenBank/DDBJ whole genome shotgun (WGS) entry which is preliminary data.</text>
</comment>
<dbReference type="EMBL" id="WBJY01000002">
    <property type="protein sequence ID" value="KAB1648420.1"/>
    <property type="molecule type" value="Genomic_DNA"/>
</dbReference>
<accession>A0A6H9WCK5</accession>
<dbReference type="RefSeq" id="WP_158029615.1">
    <property type="nucleotide sequence ID" value="NZ_BMHG01000001.1"/>
</dbReference>
<evidence type="ECO:0008006" key="3">
    <source>
        <dbReference type="Google" id="ProtNLM"/>
    </source>
</evidence>
<proteinExistence type="predicted"/>
<evidence type="ECO:0000313" key="1">
    <source>
        <dbReference type="EMBL" id="KAB1648420.1"/>
    </source>
</evidence>
<keyword evidence="2" id="KW-1185">Reference proteome</keyword>
<name>A0A6H9WCK5_9MICO</name>
<dbReference type="InterPro" id="IPR045565">
    <property type="entry name" value="Phage_capsid_2"/>
</dbReference>
<organism evidence="1 2">
    <name type="scientific">Pseudoclavibacter endophyticus</name>
    <dbReference type="NCBI Taxonomy" id="1778590"/>
    <lineage>
        <taxon>Bacteria</taxon>
        <taxon>Bacillati</taxon>
        <taxon>Actinomycetota</taxon>
        <taxon>Actinomycetes</taxon>
        <taxon>Micrococcales</taxon>
        <taxon>Microbacteriaceae</taxon>
        <taxon>Pseudoclavibacter</taxon>
    </lineage>
</organism>
<reference evidence="1 2" key="1">
    <citation type="submission" date="2019-09" db="EMBL/GenBank/DDBJ databases">
        <title>Phylogeny of genus Pseudoclavibacter and closely related genus.</title>
        <authorList>
            <person name="Li Y."/>
        </authorList>
    </citation>
    <scope>NUCLEOTIDE SEQUENCE [LARGE SCALE GENOMIC DNA]</scope>
    <source>
        <strain evidence="1 2">EGI 60007</strain>
    </source>
</reference>
<evidence type="ECO:0000313" key="2">
    <source>
        <dbReference type="Proteomes" id="UP000431744"/>
    </source>
</evidence>
<sequence>MAANVWQKAQKFAGTALDLLRREVKLPGLFTWKFTKADFTGAAGDTVMVKRPPVLVARDKGWRNQDAIVVDRLVQTKIPVVLDQHPYSAVAIGAEERTLDEVDYVRDVQKPQVDAMVDYFERAIVKPLRGADFTMEVAYDPEGTGRVADARKVALRARKLFQDAHVPTSGRYWLVGSSVAESISSTDQLLEVDKAGIPEALRDGVVGRLAGFTIIEVDALGEDESYFVHSSALAIAVVAPTPPISNVKSGAVAAGNGLAVTQIWDYDGDHLTDRSVVHAFVGASLVTDPEVNEDGSLVLGNNDEPQLEFRRAIKVQYGAAEAAAAADAGAASTYTLAVTGSPTGGTYTLEVDGTETEELPHNATNAVIASALNGVEGVSGAQVSGTSPKTLTFSEGVTVEVGTVSFEGGTDPNVTVTAA</sequence>